<dbReference type="InterPro" id="IPR036390">
    <property type="entry name" value="WH_DNA-bd_sf"/>
</dbReference>
<dbReference type="AlphaFoldDB" id="A0A7W4VDW1"/>
<sequence>MESLAPPVVIAGARSVHATMPIDIRALRYFVETARLRSFTQAASSLFVTQSTISKMVRQLEDEVGQPLLIREGKSVRLTDVGRVVYERGQEALGVVHRLTLEVSDLSSLGRGQLTVGIPPMVNLFFSPAVSAFRQRYPNLSLTLDEHGGQVVEQLVASGELEVGATVLPGDSGLALETRQFGRYPIWAVGPRKAAWARGRTVSLGALRDEPLVMLTEDFSLTRKLRQAFLEARIEPRVVARSGHWDFLASMAAAGLGTTFLPQPLAERLQAQDTLAMARLTEPAVDWTMAHIWSPGRYLSHAARAWLAVCEEVLGNGNGRAG</sequence>
<comment type="similarity">
    <text evidence="1">Belongs to the LysR transcriptional regulatory family.</text>
</comment>
<comment type="caution">
    <text evidence="6">The sequence shown here is derived from an EMBL/GenBank/DDBJ whole genome shotgun (WGS) entry which is preliminary data.</text>
</comment>
<dbReference type="PRINTS" id="PR00039">
    <property type="entry name" value="HTHLYSR"/>
</dbReference>
<dbReference type="PANTHER" id="PTHR30419">
    <property type="entry name" value="HTH-TYPE TRANSCRIPTIONAL REGULATOR YBHD"/>
    <property type="match status" value="1"/>
</dbReference>
<dbReference type="GO" id="GO:0003700">
    <property type="term" value="F:DNA-binding transcription factor activity"/>
    <property type="evidence" value="ECO:0007669"/>
    <property type="project" value="InterPro"/>
</dbReference>
<proteinExistence type="inferred from homology"/>
<dbReference type="SUPFAM" id="SSF53850">
    <property type="entry name" value="Periplasmic binding protein-like II"/>
    <property type="match status" value="1"/>
</dbReference>
<evidence type="ECO:0000256" key="2">
    <source>
        <dbReference type="ARBA" id="ARBA00023015"/>
    </source>
</evidence>
<dbReference type="InterPro" id="IPR005119">
    <property type="entry name" value="LysR_subst-bd"/>
</dbReference>
<evidence type="ECO:0000256" key="4">
    <source>
        <dbReference type="ARBA" id="ARBA00023163"/>
    </source>
</evidence>
<keyword evidence="2" id="KW-0805">Transcription regulation</keyword>
<name>A0A7W4VDW1_9BURK</name>
<dbReference type="InterPro" id="IPR050950">
    <property type="entry name" value="HTH-type_LysR_regulators"/>
</dbReference>
<dbReference type="GO" id="GO:0005829">
    <property type="term" value="C:cytosol"/>
    <property type="evidence" value="ECO:0007669"/>
    <property type="project" value="TreeGrafter"/>
</dbReference>
<keyword evidence="3 6" id="KW-0238">DNA-binding</keyword>
<dbReference type="Proteomes" id="UP000578036">
    <property type="component" value="Unassembled WGS sequence"/>
</dbReference>
<evidence type="ECO:0000259" key="5">
    <source>
        <dbReference type="PROSITE" id="PS50931"/>
    </source>
</evidence>
<accession>A0A7W4VDW1</accession>
<organism evidence="6 7">
    <name type="scientific">Cupriavidus alkaliphilus</name>
    <dbReference type="NCBI Taxonomy" id="942866"/>
    <lineage>
        <taxon>Bacteria</taxon>
        <taxon>Pseudomonadati</taxon>
        <taxon>Pseudomonadota</taxon>
        <taxon>Betaproteobacteria</taxon>
        <taxon>Burkholderiales</taxon>
        <taxon>Burkholderiaceae</taxon>
        <taxon>Cupriavidus</taxon>
    </lineage>
</organism>
<evidence type="ECO:0000256" key="3">
    <source>
        <dbReference type="ARBA" id="ARBA00023125"/>
    </source>
</evidence>
<dbReference type="GO" id="GO:0003677">
    <property type="term" value="F:DNA binding"/>
    <property type="evidence" value="ECO:0007669"/>
    <property type="project" value="UniProtKB-KW"/>
</dbReference>
<evidence type="ECO:0000313" key="7">
    <source>
        <dbReference type="Proteomes" id="UP000578036"/>
    </source>
</evidence>
<keyword evidence="7" id="KW-1185">Reference proteome</keyword>
<dbReference type="PROSITE" id="PS50931">
    <property type="entry name" value="HTH_LYSR"/>
    <property type="match status" value="1"/>
</dbReference>
<dbReference type="Pfam" id="PF00126">
    <property type="entry name" value="HTH_1"/>
    <property type="match status" value="1"/>
</dbReference>
<reference evidence="6 7" key="1">
    <citation type="submission" date="2020-08" db="EMBL/GenBank/DDBJ databases">
        <title>Genomic Encyclopedia of Type Strains, Phase IV (KMG-V): Genome sequencing to study the core and pangenomes of soil and plant-associated prokaryotes.</title>
        <authorList>
            <person name="Whitman W."/>
        </authorList>
    </citation>
    <scope>NUCLEOTIDE SEQUENCE [LARGE SCALE GENOMIC DNA]</scope>
    <source>
        <strain evidence="6 7">SLV-2362</strain>
    </source>
</reference>
<protein>
    <submittedName>
        <fullName evidence="6">DNA-binding transcriptional LysR family regulator</fullName>
    </submittedName>
</protein>
<dbReference type="Gene3D" id="1.10.10.10">
    <property type="entry name" value="Winged helix-like DNA-binding domain superfamily/Winged helix DNA-binding domain"/>
    <property type="match status" value="1"/>
</dbReference>
<dbReference type="EMBL" id="JACHWF010000004">
    <property type="protein sequence ID" value="MBB3009323.1"/>
    <property type="molecule type" value="Genomic_DNA"/>
</dbReference>
<evidence type="ECO:0000256" key="1">
    <source>
        <dbReference type="ARBA" id="ARBA00009437"/>
    </source>
</evidence>
<dbReference type="InterPro" id="IPR000847">
    <property type="entry name" value="LysR_HTH_N"/>
</dbReference>
<dbReference type="SUPFAM" id="SSF46785">
    <property type="entry name" value="Winged helix' DNA-binding domain"/>
    <property type="match status" value="1"/>
</dbReference>
<keyword evidence="4" id="KW-0804">Transcription</keyword>
<dbReference type="CDD" id="cd08438">
    <property type="entry name" value="PBP2_CidR"/>
    <property type="match status" value="1"/>
</dbReference>
<dbReference type="FunFam" id="1.10.10.10:FF:000001">
    <property type="entry name" value="LysR family transcriptional regulator"/>
    <property type="match status" value="1"/>
</dbReference>
<gene>
    <name evidence="6" type="ORF">FHX61_003996</name>
</gene>
<evidence type="ECO:0000313" key="6">
    <source>
        <dbReference type="EMBL" id="MBB3009323.1"/>
    </source>
</evidence>
<dbReference type="Gene3D" id="3.40.190.290">
    <property type="match status" value="1"/>
</dbReference>
<dbReference type="Pfam" id="PF03466">
    <property type="entry name" value="LysR_substrate"/>
    <property type="match status" value="1"/>
</dbReference>
<dbReference type="PANTHER" id="PTHR30419:SF8">
    <property type="entry name" value="NITROGEN ASSIMILATION TRANSCRIPTIONAL ACTIVATOR-RELATED"/>
    <property type="match status" value="1"/>
</dbReference>
<feature type="domain" description="HTH lysR-type" evidence="5">
    <location>
        <begin position="22"/>
        <end position="79"/>
    </location>
</feature>
<dbReference type="InterPro" id="IPR036388">
    <property type="entry name" value="WH-like_DNA-bd_sf"/>
</dbReference>